<dbReference type="AlphaFoldDB" id="A0A9Q0ND39"/>
<organism evidence="1 2">
    <name type="scientific">Pseudolycoriella hygida</name>
    <dbReference type="NCBI Taxonomy" id="35572"/>
    <lineage>
        <taxon>Eukaryota</taxon>
        <taxon>Metazoa</taxon>
        <taxon>Ecdysozoa</taxon>
        <taxon>Arthropoda</taxon>
        <taxon>Hexapoda</taxon>
        <taxon>Insecta</taxon>
        <taxon>Pterygota</taxon>
        <taxon>Neoptera</taxon>
        <taxon>Endopterygota</taxon>
        <taxon>Diptera</taxon>
        <taxon>Nematocera</taxon>
        <taxon>Sciaroidea</taxon>
        <taxon>Sciaridae</taxon>
        <taxon>Pseudolycoriella</taxon>
    </lineage>
</organism>
<name>A0A9Q0ND39_9DIPT</name>
<sequence length="31" mass="3557">MCPRFLLANFLTSVNGQHFPKRLSRIVPVQS</sequence>
<accession>A0A9Q0ND39</accession>
<comment type="caution">
    <text evidence="1">The sequence shown here is derived from an EMBL/GenBank/DDBJ whole genome shotgun (WGS) entry which is preliminary data.</text>
</comment>
<dbReference type="EMBL" id="WJQU01000001">
    <property type="protein sequence ID" value="KAJ6648075.1"/>
    <property type="molecule type" value="Genomic_DNA"/>
</dbReference>
<proteinExistence type="predicted"/>
<reference evidence="1" key="1">
    <citation type="submission" date="2022-07" db="EMBL/GenBank/DDBJ databases">
        <authorList>
            <person name="Trinca V."/>
            <person name="Uliana J.V.C."/>
            <person name="Torres T.T."/>
            <person name="Ward R.J."/>
            <person name="Monesi N."/>
        </authorList>
    </citation>
    <scope>NUCLEOTIDE SEQUENCE</scope>
    <source>
        <strain evidence="1">HSMRA1968</strain>
        <tissue evidence="1">Whole embryos</tissue>
    </source>
</reference>
<protein>
    <submittedName>
        <fullName evidence="1">Uncharacterized protein</fullName>
    </submittedName>
</protein>
<gene>
    <name evidence="1" type="ORF">Bhyg_03300</name>
</gene>
<evidence type="ECO:0000313" key="2">
    <source>
        <dbReference type="Proteomes" id="UP001151699"/>
    </source>
</evidence>
<dbReference type="Proteomes" id="UP001151699">
    <property type="component" value="Chromosome A"/>
</dbReference>
<keyword evidence="2" id="KW-1185">Reference proteome</keyword>
<evidence type="ECO:0000313" key="1">
    <source>
        <dbReference type="EMBL" id="KAJ6648075.1"/>
    </source>
</evidence>